<feature type="domain" description="TonB-dependent receptor-like beta-barrel" evidence="11">
    <location>
        <begin position="309"/>
        <end position="703"/>
    </location>
</feature>
<evidence type="ECO:0000256" key="2">
    <source>
        <dbReference type="ARBA" id="ARBA00022448"/>
    </source>
</evidence>
<dbReference type="Pfam" id="PF13715">
    <property type="entry name" value="CarbopepD_reg_2"/>
    <property type="match status" value="1"/>
</dbReference>
<accession>A0A1V9G1Q0</accession>
<keyword evidence="7 8" id="KW-0998">Cell outer membrane</keyword>
<evidence type="ECO:0000256" key="4">
    <source>
        <dbReference type="ARBA" id="ARBA00022692"/>
    </source>
</evidence>
<evidence type="ECO:0000256" key="1">
    <source>
        <dbReference type="ARBA" id="ARBA00004571"/>
    </source>
</evidence>
<dbReference type="PANTHER" id="PTHR30069">
    <property type="entry name" value="TONB-DEPENDENT OUTER MEMBRANE RECEPTOR"/>
    <property type="match status" value="1"/>
</dbReference>
<keyword evidence="4 8" id="KW-0812">Transmembrane</keyword>
<dbReference type="EMBL" id="LWBP01000089">
    <property type="protein sequence ID" value="OQP64541.1"/>
    <property type="molecule type" value="Genomic_DNA"/>
</dbReference>
<dbReference type="PANTHER" id="PTHR30069:SF36">
    <property type="entry name" value="BLL6948 PROTEIN"/>
    <property type="match status" value="1"/>
</dbReference>
<comment type="similarity">
    <text evidence="8 9">Belongs to the TonB-dependent receptor family.</text>
</comment>
<keyword evidence="10" id="KW-0732">Signal</keyword>
<feature type="chain" id="PRO_5012573952" evidence="10">
    <location>
        <begin position="20"/>
        <end position="747"/>
    </location>
</feature>
<dbReference type="InterPro" id="IPR039426">
    <property type="entry name" value="TonB-dep_rcpt-like"/>
</dbReference>
<dbReference type="InterPro" id="IPR037066">
    <property type="entry name" value="Plug_dom_sf"/>
</dbReference>
<dbReference type="Gene3D" id="2.60.40.1120">
    <property type="entry name" value="Carboxypeptidase-like, regulatory domain"/>
    <property type="match status" value="1"/>
</dbReference>
<dbReference type="GO" id="GO:0009279">
    <property type="term" value="C:cell outer membrane"/>
    <property type="evidence" value="ECO:0007669"/>
    <property type="project" value="UniProtKB-SubCell"/>
</dbReference>
<dbReference type="SUPFAM" id="SSF49464">
    <property type="entry name" value="Carboxypeptidase regulatory domain-like"/>
    <property type="match status" value="1"/>
</dbReference>
<evidence type="ECO:0000256" key="8">
    <source>
        <dbReference type="PROSITE-ProRule" id="PRU01360"/>
    </source>
</evidence>
<evidence type="ECO:0000259" key="12">
    <source>
        <dbReference type="Pfam" id="PF07715"/>
    </source>
</evidence>
<dbReference type="InterPro" id="IPR036942">
    <property type="entry name" value="Beta-barrel_TonB_sf"/>
</dbReference>
<gene>
    <name evidence="13" type="ORF">A4R26_15945</name>
</gene>
<dbReference type="InterPro" id="IPR012910">
    <property type="entry name" value="Plug_dom"/>
</dbReference>
<evidence type="ECO:0000256" key="5">
    <source>
        <dbReference type="ARBA" id="ARBA00023077"/>
    </source>
</evidence>
<evidence type="ECO:0000256" key="7">
    <source>
        <dbReference type="ARBA" id="ARBA00023237"/>
    </source>
</evidence>
<dbReference type="STRING" id="550983.A4R26_15945"/>
<dbReference type="Proteomes" id="UP000192276">
    <property type="component" value="Unassembled WGS sequence"/>
</dbReference>
<name>A0A1V9G1Q0_9BACT</name>
<dbReference type="GO" id="GO:0044718">
    <property type="term" value="P:siderophore transmembrane transport"/>
    <property type="evidence" value="ECO:0007669"/>
    <property type="project" value="TreeGrafter"/>
</dbReference>
<dbReference type="Pfam" id="PF07715">
    <property type="entry name" value="Plug"/>
    <property type="match status" value="1"/>
</dbReference>
<dbReference type="InterPro" id="IPR000531">
    <property type="entry name" value="Beta-barrel_TonB"/>
</dbReference>
<keyword evidence="6 8" id="KW-0472">Membrane</keyword>
<dbReference type="OrthoDB" id="99480at2"/>
<sequence>MKKIFITAFICLLATMAWSQSAVRGYVIDKNSRQPLELAYVRWSNTTAGVVTNKQGFFTLNKNAADNNAALIISYIGFATREIQTAGESSIVVEMDKGPVNLQEVVIMPQSTAASFHTISKIDLNLQPVRSAQDILRTVPGLFIGQHQGGGKAEQIFLRGFDIDHGTDINVTVDGLPVNMVSHAHGQGYADLHFLIPELTGNVDYGKGPYYTQFGNLGTAGYVSMNTVNSLDKSTVKLEGGQFNTMRAVAMIDLLSDKQKQKGTNAYVAGEFLYSDGPFQSAQHFNRFNIFGKLNTHLGNSNKLTLFASTLNSDWDASGQVPDRAVKSGLIGRFGYIDNTEGGYTNRTNASAQLTSYLSPNTTWENQAYYSNYNFNLHSNFTFFLNDPVNGDQIRQREGRNIYGYHSKLSNETNIGTWKLQSLYGAGFRLDQTRNTELSHTINRNTVLEYSQLGDIRETNAFVYADESIEKNSWRFNVGARLDYFHFHYNDKLNAGQSPDQSKVIVSPKVNIQYTVDTKTQLYLKTGKGFHSNDARVVVFNRGYDILPAAYGADLGVLLKPTRNLLVNVAAWYLYLQQEFVYVGDEGVVEPSGKTRRIGIDVSARYQFNNWLFADANLNLAKPRSVEDTKGENYIPLAPTLTSTGGLNWQLKNGLNGSVRYRYMHDRAANEDKSVIAKGYTITDLSINYTKKKYEVGLAIENLFNVKWNETQFDTESRLKDEPDPVSEIHFTPGTPFFARMKLAVFF</sequence>
<evidence type="ECO:0000256" key="9">
    <source>
        <dbReference type="RuleBase" id="RU003357"/>
    </source>
</evidence>
<keyword evidence="3 8" id="KW-1134">Transmembrane beta strand</keyword>
<organism evidence="13 14">
    <name type="scientific">Niastella populi</name>
    <dbReference type="NCBI Taxonomy" id="550983"/>
    <lineage>
        <taxon>Bacteria</taxon>
        <taxon>Pseudomonadati</taxon>
        <taxon>Bacteroidota</taxon>
        <taxon>Chitinophagia</taxon>
        <taxon>Chitinophagales</taxon>
        <taxon>Chitinophagaceae</taxon>
        <taxon>Niastella</taxon>
    </lineage>
</organism>
<comment type="caution">
    <text evidence="13">The sequence shown here is derived from an EMBL/GenBank/DDBJ whole genome shotgun (WGS) entry which is preliminary data.</text>
</comment>
<evidence type="ECO:0000256" key="10">
    <source>
        <dbReference type="SAM" id="SignalP"/>
    </source>
</evidence>
<keyword evidence="13" id="KW-0675">Receptor</keyword>
<dbReference type="GO" id="GO:0015344">
    <property type="term" value="F:siderophore uptake transmembrane transporter activity"/>
    <property type="evidence" value="ECO:0007669"/>
    <property type="project" value="TreeGrafter"/>
</dbReference>
<keyword evidence="5 9" id="KW-0798">TonB box</keyword>
<dbReference type="SUPFAM" id="SSF56935">
    <property type="entry name" value="Porins"/>
    <property type="match status" value="1"/>
</dbReference>
<dbReference type="AlphaFoldDB" id="A0A1V9G1Q0"/>
<dbReference type="Gene3D" id="2.40.170.20">
    <property type="entry name" value="TonB-dependent receptor, beta-barrel domain"/>
    <property type="match status" value="1"/>
</dbReference>
<evidence type="ECO:0000256" key="3">
    <source>
        <dbReference type="ARBA" id="ARBA00022452"/>
    </source>
</evidence>
<dbReference type="Gene3D" id="2.170.130.10">
    <property type="entry name" value="TonB-dependent receptor, plug domain"/>
    <property type="match status" value="1"/>
</dbReference>
<reference evidence="14" key="1">
    <citation type="submission" date="2016-04" db="EMBL/GenBank/DDBJ databases">
        <authorList>
            <person name="Chen L."/>
            <person name="Zhuang W."/>
            <person name="Wang G."/>
        </authorList>
    </citation>
    <scope>NUCLEOTIDE SEQUENCE [LARGE SCALE GENOMIC DNA]</scope>
    <source>
        <strain evidence="14">208</strain>
    </source>
</reference>
<evidence type="ECO:0000313" key="14">
    <source>
        <dbReference type="Proteomes" id="UP000192276"/>
    </source>
</evidence>
<evidence type="ECO:0000256" key="6">
    <source>
        <dbReference type="ARBA" id="ARBA00023136"/>
    </source>
</evidence>
<dbReference type="RefSeq" id="WP_081163531.1">
    <property type="nucleotide sequence ID" value="NZ_LWBP01000089.1"/>
</dbReference>
<dbReference type="PROSITE" id="PS52016">
    <property type="entry name" value="TONB_DEPENDENT_REC_3"/>
    <property type="match status" value="1"/>
</dbReference>
<keyword evidence="2 8" id="KW-0813">Transport</keyword>
<protein>
    <submittedName>
        <fullName evidence="13">TonB-dependent receptor</fullName>
    </submittedName>
</protein>
<dbReference type="Pfam" id="PF00593">
    <property type="entry name" value="TonB_dep_Rec_b-barrel"/>
    <property type="match status" value="1"/>
</dbReference>
<comment type="subcellular location">
    <subcellularLocation>
        <location evidence="1 8">Cell outer membrane</location>
        <topology evidence="1 8">Multi-pass membrane protein</topology>
    </subcellularLocation>
</comment>
<feature type="signal peptide" evidence="10">
    <location>
        <begin position="1"/>
        <end position="19"/>
    </location>
</feature>
<keyword evidence="14" id="KW-1185">Reference proteome</keyword>
<dbReference type="InterPro" id="IPR008969">
    <property type="entry name" value="CarboxyPept-like_regulatory"/>
</dbReference>
<feature type="domain" description="TonB-dependent receptor plug" evidence="12">
    <location>
        <begin position="110"/>
        <end position="221"/>
    </location>
</feature>
<evidence type="ECO:0000313" key="13">
    <source>
        <dbReference type="EMBL" id="OQP64541.1"/>
    </source>
</evidence>
<evidence type="ECO:0000259" key="11">
    <source>
        <dbReference type="Pfam" id="PF00593"/>
    </source>
</evidence>
<proteinExistence type="inferred from homology"/>